<dbReference type="GO" id="GO:0005634">
    <property type="term" value="C:nucleus"/>
    <property type="evidence" value="ECO:0007669"/>
    <property type="project" value="TreeGrafter"/>
</dbReference>
<dbReference type="InterPro" id="IPR015943">
    <property type="entry name" value="WD40/YVTN_repeat-like_dom_sf"/>
</dbReference>
<dbReference type="InterPro" id="IPR051510">
    <property type="entry name" value="SKI8"/>
</dbReference>
<dbReference type="PANTHER" id="PTHR44090">
    <property type="entry name" value="WD REPEAT-CONTAINING PROTEIN 61"/>
    <property type="match status" value="1"/>
</dbReference>
<dbReference type="SMART" id="SM00320">
    <property type="entry name" value="WD40"/>
    <property type="match status" value="4"/>
</dbReference>
<evidence type="ECO:0000256" key="3">
    <source>
        <dbReference type="PROSITE-ProRule" id="PRU00221"/>
    </source>
</evidence>
<keyword evidence="2" id="KW-0677">Repeat</keyword>
<sequence>MGKQYISTAIVGDAHRSDILDVCVSKKYTVTCSADGSLKLWLNSDSEKPLEKQVLVDKLGLHHVSLFETESELLIGTVSFAGKFYLYRLGQDLEAVDELPAELKNEKSSFWAVKFMKDPENESDLLALTMATGETQIYSVDGGNLIYSGKTVSSDKSFATSVDLDPMFKRMAVGHQNGNVYIYDLEYLKPLYEFQSYGLKKATSASSLSTVRCVRFSPGGTLLAVARDSGAYGTIFLYDVKYGEVIGTLTNASHSSNVGIGGFAHNSWCMSVSFNEDGTLLASGGLDDTIRIWSTSTRTKEASLVVSRSDVDDEALQNTNQLDHATCCALSFIPKKLIPGEGDNDGLVIVGFDRAIRWFREAGGV</sequence>
<dbReference type="RefSeq" id="XP_046058758.1">
    <property type="nucleotide sequence ID" value="XM_046207786.1"/>
</dbReference>
<organism evidence="4 5">
    <name type="scientific">Ogataea philodendri</name>
    <dbReference type="NCBI Taxonomy" id="1378263"/>
    <lineage>
        <taxon>Eukaryota</taxon>
        <taxon>Fungi</taxon>
        <taxon>Dikarya</taxon>
        <taxon>Ascomycota</taxon>
        <taxon>Saccharomycotina</taxon>
        <taxon>Pichiomycetes</taxon>
        <taxon>Pichiales</taxon>
        <taxon>Pichiaceae</taxon>
        <taxon>Ogataea</taxon>
    </lineage>
</organism>
<dbReference type="InterPro" id="IPR036322">
    <property type="entry name" value="WD40_repeat_dom_sf"/>
</dbReference>
<dbReference type="OrthoDB" id="10251741at2759"/>
<reference evidence="4" key="1">
    <citation type="journal article" date="2021" name="Open Biol.">
        <title>Shared evolutionary footprints suggest mitochondrial oxidative damage underlies multiple complex I losses in fungi.</title>
        <authorList>
            <person name="Schikora-Tamarit M.A."/>
            <person name="Marcet-Houben M."/>
            <person name="Nosek J."/>
            <person name="Gabaldon T."/>
        </authorList>
    </citation>
    <scope>NUCLEOTIDE SEQUENCE</scope>
    <source>
        <strain evidence="4">CBS6075</strain>
    </source>
</reference>
<dbReference type="Gene3D" id="2.130.10.10">
    <property type="entry name" value="YVTN repeat-like/Quinoprotein amine dehydrogenase"/>
    <property type="match status" value="1"/>
</dbReference>
<evidence type="ECO:0000256" key="1">
    <source>
        <dbReference type="ARBA" id="ARBA00022574"/>
    </source>
</evidence>
<accession>A0A9P8NY43</accession>
<proteinExistence type="predicted"/>
<reference evidence="4" key="2">
    <citation type="submission" date="2021-01" db="EMBL/GenBank/DDBJ databases">
        <authorList>
            <person name="Schikora-Tamarit M.A."/>
        </authorList>
    </citation>
    <scope>NUCLEOTIDE SEQUENCE</scope>
    <source>
        <strain evidence="4">CBS6075</strain>
    </source>
</reference>
<dbReference type="PROSITE" id="PS50294">
    <property type="entry name" value="WD_REPEATS_REGION"/>
    <property type="match status" value="1"/>
</dbReference>
<dbReference type="GeneID" id="70238459"/>
<keyword evidence="1 3" id="KW-0853">WD repeat</keyword>
<dbReference type="EMBL" id="JAEUBE010000439">
    <property type="protein sequence ID" value="KAH3661645.1"/>
    <property type="molecule type" value="Genomic_DNA"/>
</dbReference>
<dbReference type="PROSITE" id="PS50082">
    <property type="entry name" value="WD_REPEATS_2"/>
    <property type="match status" value="1"/>
</dbReference>
<evidence type="ECO:0000313" key="4">
    <source>
        <dbReference type="EMBL" id="KAH3661645.1"/>
    </source>
</evidence>
<comment type="caution">
    <text evidence="4">The sequence shown here is derived from an EMBL/GenBank/DDBJ whole genome shotgun (WGS) entry which is preliminary data.</text>
</comment>
<dbReference type="Pfam" id="PF00400">
    <property type="entry name" value="WD40"/>
    <property type="match status" value="3"/>
</dbReference>
<feature type="repeat" description="WD" evidence="3">
    <location>
        <begin position="262"/>
        <end position="303"/>
    </location>
</feature>
<gene>
    <name evidence="4" type="ORF">OGAPHI_006495</name>
</gene>
<dbReference type="PANTHER" id="PTHR44090:SF1">
    <property type="entry name" value="SUPERKILLER COMPLEX PROTEIN 8"/>
    <property type="match status" value="1"/>
</dbReference>
<evidence type="ECO:0008006" key="6">
    <source>
        <dbReference type="Google" id="ProtNLM"/>
    </source>
</evidence>
<dbReference type="SUPFAM" id="SSF50978">
    <property type="entry name" value="WD40 repeat-like"/>
    <property type="match status" value="1"/>
</dbReference>
<name>A0A9P8NY43_9ASCO</name>
<evidence type="ECO:0000313" key="5">
    <source>
        <dbReference type="Proteomes" id="UP000769157"/>
    </source>
</evidence>
<keyword evidence="5" id="KW-1185">Reference proteome</keyword>
<dbReference type="AlphaFoldDB" id="A0A9P8NY43"/>
<dbReference type="InterPro" id="IPR001680">
    <property type="entry name" value="WD40_rpt"/>
</dbReference>
<dbReference type="GO" id="GO:0032991">
    <property type="term" value="C:protein-containing complex"/>
    <property type="evidence" value="ECO:0007669"/>
    <property type="project" value="UniProtKB-ARBA"/>
</dbReference>
<protein>
    <recommendedName>
        <fullName evidence="6">Anaphase-promoting complex subunit 4 WD40 domain-containing protein</fullName>
    </recommendedName>
</protein>
<dbReference type="Proteomes" id="UP000769157">
    <property type="component" value="Unassembled WGS sequence"/>
</dbReference>
<evidence type="ECO:0000256" key="2">
    <source>
        <dbReference type="ARBA" id="ARBA00022737"/>
    </source>
</evidence>